<reference evidence="6 7" key="1">
    <citation type="submission" date="2016-01" db="EMBL/GenBank/DDBJ databases">
        <title>The new phylogeny of the genus Mycobacterium.</title>
        <authorList>
            <person name="Tarcisio F."/>
            <person name="Conor M."/>
            <person name="Antonella G."/>
            <person name="Elisabetta G."/>
            <person name="Giulia F.S."/>
            <person name="Sara T."/>
            <person name="Anna F."/>
            <person name="Clotilde B."/>
            <person name="Roberto B."/>
            <person name="Veronica D.S."/>
            <person name="Fabio R."/>
            <person name="Monica P."/>
            <person name="Olivier J."/>
            <person name="Enrico T."/>
            <person name="Nicola S."/>
        </authorList>
    </citation>
    <scope>NUCLEOTIDE SEQUENCE [LARGE SCALE GENOMIC DNA]</scope>
    <source>
        <strain evidence="6 7">DSM 44339</strain>
    </source>
</reference>
<evidence type="ECO:0000256" key="2">
    <source>
        <dbReference type="ARBA" id="ARBA00022741"/>
    </source>
</evidence>
<dbReference type="AlphaFoldDB" id="A0A1X1SXT5"/>
<sequence>MSEHTCAVVVGIDGSDSALQAARWAGAVAAASGAPLHILHAMPSLGRNLTETTVAIQAAIMSYQRDSALTFLRAAEEAVHADRPNLTVTTEASETPVDEAIIDASRTARLIVLGGQDVTGAAAVVLGSTTLRVATHAACPVVAFRGDEVSLSDKPIVVGVDSTPAGAGVLATAFDFADALKAKLVVVRSWTARAPAGDVTIPFLVDWEALEVAEWAALRELVDGCRERHPGVDAECVVEMMSPARALLLHAADAQLVVVGSRGRNALAGLVLGSTSMNLLHHSQVPVMVTRAQDAEADRR</sequence>
<dbReference type="OrthoDB" id="3174546at2"/>
<evidence type="ECO:0000313" key="7">
    <source>
        <dbReference type="Proteomes" id="UP000193564"/>
    </source>
</evidence>
<evidence type="ECO:0000313" key="8">
    <source>
        <dbReference type="Proteomes" id="UP000467201"/>
    </source>
</evidence>
<evidence type="ECO:0000313" key="6">
    <source>
        <dbReference type="EMBL" id="ORV35904.1"/>
    </source>
</evidence>
<dbReference type="EMBL" id="AP022605">
    <property type="protein sequence ID" value="BBZ05940.1"/>
    <property type="molecule type" value="Genomic_DNA"/>
</dbReference>
<evidence type="ECO:0000313" key="5">
    <source>
        <dbReference type="EMBL" id="BBZ05940.1"/>
    </source>
</evidence>
<gene>
    <name evidence="6" type="ORF">AWC01_17935</name>
    <name evidence="5" type="ORF">MDOR_01090</name>
</gene>
<dbReference type="KEGG" id="mdr:MDOR_01090"/>
<accession>A0A1X1SXT5</accession>
<keyword evidence="3" id="KW-0067">ATP-binding</keyword>
<name>A0A1X1SXT5_9MYCO</name>
<dbReference type="EMBL" id="LQOS01000068">
    <property type="protein sequence ID" value="ORV35904.1"/>
    <property type="molecule type" value="Genomic_DNA"/>
</dbReference>
<dbReference type="Pfam" id="PF00582">
    <property type="entry name" value="Usp"/>
    <property type="match status" value="2"/>
</dbReference>
<dbReference type="InterPro" id="IPR014729">
    <property type="entry name" value="Rossmann-like_a/b/a_fold"/>
</dbReference>
<protein>
    <submittedName>
        <fullName evidence="6">Universal stress protein</fullName>
    </submittedName>
</protein>
<organism evidence="6 7">
    <name type="scientific">Mycolicibacterium doricum</name>
    <dbReference type="NCBI Taxonomy" id="126673"/>
    <lineage>
        <taxon>Bacteria</taxon>
        <taxon>Bacillati</taxon>
        <taxon>Actinomycetota</taxon>
        <taxon>Actinomycetes</taxon>
        <taxon>Mycobacteriales</taxon>
        <taxon>Mycobacteriaceae</taxon>
        <taxon>Mycolicibacterium</taxon>
    </lineage>
</organism>
<reference evidence="5 8" key="2">
    <citation type="journal article" date="2019" name="Emerg. Microbes Infect.">
        <title>Comprehensive subspecies identification of 175 nontuberculous mycobacteria species based on 7547 genomic profiles.</title>
        <authorList>
            <person name="Matsumoto Y."/>
            <person name="Kinjo T."/>
            <person name="Motooka D."/>
            <person name="Nabeya D."/>
            <person name="Jung N."/>
            <person name="Uechi K."/>
            <person name="Horii T."/>
            <person name="Iida T."/>
            <person name="Fujita J."/>
            <person name="Nakamura S."/>
        </authorList>
    </citation>
    <scope>NUCLEOTIDE SEQUENCE [LARGE SCALE GENOMIC DNA]</scope>
    <source>
        <strain evidence="5 8">JCM 12405</strain>
    </source>
</reference>
<proteinExistence type="inferred from homology"/>
<dbReference type="GO" id="GO:0005524">
    <property type="term" value="F:ATP binding"/>
    <property type="evidence" value="ECO:0007669"/>
    <property type="project" value="UniProtKB-KW"/>
</dbReference>
<dbReference type="PRINTS" id="PR01438">
    <property type="entry name" value="UNVRSLSTRESS"/>
</dbReference>
<dbReference type="Gene3D" id="3.40.50.620">
    <property type="entry name" value="HUPs"/>
    <property type="match status" value="2"/>
</dbReference>
<dbReference type="PANTHER" id="PTHR46268:SF27">
    <property type="entry name" value="UNIVERSAL STRESS PROTEIN RV2623"/>
    <property type="match status" value="1"/>
</dbReference>
<reference evidence="5" key="3">
    <citation type="submission" date="2020-02" db="EMBL/GenBank/DDBJ databases">
        <authorList>
            <person name="Matsumoto Y."/>
            <person name="Motooka D."/>
            <person name="Nakamura S."/>
        </authorList>
    </citation>
    <scope>NUCLEOTIDE SEQUENCE</scope>
    <source>
        <strain evidence="5">JCM 12405</strain>
    </source>
</reference>
<dbReference type="STRING" id="126673.AWC01_17935"/>
<feature type="domain" description="UspA" evidence="4">
    <location>
        <begin position="154"/>
        <end position="291"/>
    </location>
</feature>
<dbReference type="Proteomes" id="UP000193564">
    <property type="component" value="Unassembled WGS sequence"/>
</dbReference>
<evidence type="ECO:0000256" key="3">
    <source>
        <dbReference type="ARBA" id="ARBA00022840"/>
    </source>
</evidence>
<dbReference type="PANTHER" id="PTHR46268">
    <property type="entry name" value="STRESS RESPONSE PROTEIN NHAX"/>
    <property type="match status" value="1"/>
</dbReference>
<feature type="domain" description="UspA" evidence="4">
    <location>
        <begin position="8"/>
        <end position="145"/>
    </location>
</feature>
<keyword evidence="7" id="KW-1185">Reference proteome</keyword>
<dbReference type="InterPro" id="IPR006015">
    <property type="entry name" value="Universal_stress_UspA"/>
</dbReference>
<dbReference type="SUPFAM" id="SSF52402">
    <property type="entry name" value="Adenine nucleotide alpha hydrolases-like"/>
    <property type="match status" value="2"/>
</dbReference>
<dbReference type="InterPro" id="IPR006016">
    <property type="entry name" value="UspA"/>
</dbReference>
<evidence type="ECO:0000259" key="4">
    <source>
        <dbReference type="Pfam" id="PF00582"/>
    </source>
</evidence>
<evidence type="ECO:0000256" key="1">
    <source>
        <dbReference type="ARBA" id="ARBA00008791"/>
    </source>
</evidence>
<dbReference type="RefSeq" id="WP_085192727.1">
    <property type="nucleotide sequence ID" value="NZ_AP022605.1"/>
</dbReference>
<dbReference type="Proteomes" id="UP000467201">
    <property type="component" value="Chromosome"/>
</dbReference>
<keyword evidence="2" id="KW-0547">Nucleotide-binding</keyword>
<comment type="similarity">
    <text evidence="1">Belongs to the universal stress protein A family.</text>
</comment>